<evidence type="ECO:0000313" key="3">
    <source>
        <dbReference type="Proteomes" id="UP000315167"/>
    </source>
</evidence>
<dbReference type="AlphaFoldDB" id="A0A562L2H5"/>
<gene>
    <name evidence="2" type="ORF">IP90_02223</name>
</gene>
<accession>A0A562L2H5</accession>
<comment type="caution">
    <text evidence="2">The sequence shown here is derived from an EMBL/GenBank/DDBJ whole genome shotgun (WGS) entry which is preliminary data.</text>
</comment>
<organism evidence="2 3">
    <name type="scientific">Luteimonas cucumeris</name>
    <dbReference type="NCBI Taxonomy" id="985012"/>
    <lineage>
        <taxon>Bacteria</taxon>
        <taxon>Pseudomonadati</taxon>
        <taxon>Pseudomonadota</taxon>
        <taxon>Gammaproteobacteria</taxon>
        <taxon>Lysobacterales</taxon>
        <taxon>Lysobacteraceae</taxon>
        <taxon>Luteimonas</taxon>
    </lineage>
</organism>
<dbReference type="Pfam" id="PF25107">
    <property type="entry name" value="VWA7_N"/>
    <property type="match status" value="1"/>
</dbReference>
<evidence type="ECO:0000259" key="1">
    <source>
        <dbReference type="Pfam" id="PF25107"/>
    </source>
</evidence>
<feature type="domain" description="VWA7 N-terminal" evidence="1">
    <location>
        <begin position="52"/>
        <end position="133"/>
    </location>
</feature>
<name>A0A562L2H5_9GAMM</name>
<sequence>MHASRSKTAVPVGMALSILIAGMLGGMREAPAFGSGIHERITRNAFPFMAGNVLDTIVAGNLDEDEDAAENLAERHAQNCRFRDSAAYINLRYEEVVGALRSPSADDPNRAARLFGHILHGVQDFYSHSNWIPTPPQGLGIRGRLLDSGLGLWTLPTPYSILFDDVAYVEGDAQKPLSVRLPVDADGKVSSAVPIVRDPRGIISTPQPREYRGLMTSGAPRHPGDQRCPLVAESCNISSAENVCLRHGDSRSEGTSSRNFDGAGRMNLDGGGDGDWAQARHHAKLATRHEWCRLLHLSRDLDPSYVASGRLLGNWVGRDSAENTLHIAGTPCQRGASRSHLIEITATPSASAPSVVPFVLFRSDFSSSARTSVSRESTKTLRVCGNPGERLVAALVPARTPGAIHVVQVPATAYSRTIRDHRGGFDVTFAVRVTPNAC</sequence>
<reference evidence="2 3" key="1">
    <citation type="journal article" date="2015" name="Stand. Genomic Sci.">
        <title>Genomic Encyclopedia of Bacterial and Archaeal Type Strains, Phase III: the genomes of soil and plant-associated and newly described type strains.</title>
        <authorList>
            <person name="Whitman W.B."/>
            <person name="Woyke T."/>
            <person name="Klenk H.P."/>
            <person name="Zhou Y."/>
            <person name="Lilburn T.G."/>
            <person name="Beck B.J."/>
            <person name="De Vos P."/>
            <person name="Vandamme P."/>
            <person name="Eisen J.A."/>
            <person name="Garrity G."/>
            <person name="Hugenholtz P."/>
            <person name="Kyrpides N.C."/>
        </authorList>
    </citation>
    <scope>NUCLEOTIDE SEQUENCE [LARGE SCALE GENOMIC DNA]</scope>
    <source>
        <strain evidence="2 3">CGMCC 1.10821</strain>
    </source>
</reference>
<dbReference type="Proteomes" id="UP000315167">
    <property type="component" value="Unassembled WGS sequence"/>
</dbReference>
<protein>
    <recommendedName>
        <fullName evidence="1">VWA7 N-terminal domain-containing protein</fullName>
    </recommendedName>
</protein>
<dbReference type="InterPro" id="IPR056862">
    <property type="entry name" value="VWA7_N"/>
</dbReference>
<keyword evidence="3" id="KW-1185">Reference proteome</keyword>
<dbReference type="EMBL" id="VLKN01000005">
    <property type="protein sequence ID" value="TWI01664.1"/>
    <property type="molecule type" value="Genomic_DNA"/>
</dbReference>
<proteinExistence type="predicted"/>
<evidence type="ECO:0000313" key="2">
    <source>
        <dbReference type="EMBL" id="TWI01664.1"/>
    </source>
</evidence>